<keyword evidence="10 15" id="KW-0100">Branched-chain amino acid biosynthesis</keyword>
<dbReference type="SUPFAM" id="SSF52016">
    <property type="entry name" value="LeuD/IlvD-like"/>
    <property type="match status" value="1"/>
</dbReference>
<dbReference type="PROSITE" id="PS00887">
    <property type="entry name" value="ILVD_EDD_2"/>
    <property type="match status" value="1"/>
</dbReference>
<dbReference type="GO" id="GO:0000287">
    <property type="term" value="F:magnesium ion binding"/>
    <property type="evidence" value="ECO:0007669"/>
    <property type="project" value="UniProtKB-UniRule"/>
</dbReference>
<keyword evidence="3 15" id="KW-0028">Amino-acid biosynthesis</keyword>
<dbReference type="Pfam" id="PF00920">
    <property type="entry name" value="ILVD_EDD_N"/>
    <property type="match status" value="1"/>
</dbReference>
<comment type="catalytic activity">
    <reaction evidence="11">
        <text>(2R)-2,3-dihydroxy-3-methylbutanoate = 3-methyl-2-oxobutanoate + H2O</text>
        <dbReference type="Rhea" id="RHEA:24809"/>
        <dbReference type="ChEBI" id="CHEBI:11851"/>
        <dbReference type="ChEBI" id="CHEBI:15377"/>
        <dbReference type="ChEBI" id="CHEBI:49072"/>
        <dbReference type="EC" id="4.2.1.9"/>
    </reaction>
    <physiologicalReaction direction="left-to-right" evidence="11">
        <dbReference type="Rhea" id="RHEA:24810"/>
    </physiologicalReaction>
</comment>
<dbReference type="InterPro" id="IPR004404">
    <property type="entry name" value="DihydroxyA_deHydtase"/>
</dbReference>
<evidence type="ECO:0000256" key="2">
    <source>
        <dbReference type="ARBA" id="ARBA00006486"/>
    </source>
</evidence>
<comment type="catalytic activity">
    <reaction evidence="15">
        <text>(2R,3R)-2,3-dihydroxy-3-methylpentanoate = (S)-3-methyl-2-oxopentanoate + H2O</text>
        <dbReference type="Rhea" id="RHEA:27694"/>
        <dbReference type="ChEBI" id="CHEBI:15377"/>
        <dbReference type="ChEBI" id="CHEBI:35146"/>
        <dbReference type="ChEBI" id="CHEBI:49258"/>
        <dbReference type="EC" id="4.2.1.9"/>
    </reaction>
</comment>
<evidence type="ECO:0000313" key="19">
    <source>
        <dbReference type="Proteomes" id="UP000332487"/>
    </source>
</evidence>
<feature type="binding site" evidence="15">
    <location>
        <position position="132"/>
    </location>
    <ligand>
        <name>Mg(2+)</name>
        <dbReference type="ChEBI" id="CHEBI:18420"/>
    </ligand>
</feature>
<feature type="binding site" evidence="15">
    <location>
        <position position="454"/>
    </location>
    <ligand>
        <name>Mg(2+)</name>
        <dbReference type="ChEBI" id="CHEBI:18420"/>
    </ligand>
</feature>
<accession>C7DH60</accession>
<feature type="binding site" evidence="15">
    <location>
        <position position="58"/>
    </location>
    <ligand>
        <name>[2Fe-2S] cluster</name>
        <dbReference type="ChEBI" id="CHEBI:190135"/>
    </ligand>
</feature>
<dbReference type="GO" id="GO:0004160">
    <property type="term" value="F:dihydroxy-acid dehydratase activity"/>
    <property type="evidence" value="ECO:0007669"/>
    <property type="project" value="UniProtKB-UniRule"/>
</dbReference>
<feature type="binding site" evidence="15">
    <location>
        <position position="90"/>
    </location>
    <ligand>
        <name>Mg(2+)</name>
        <dbReference type="ChEBI" id="CHEBI:18420"/>
    </ligand>
</feature>
<keyword evidence="4 15" id="KW-0001">2Fe-2S</keyword>
<evidence type="ECO:0000259" key="16">
    <source>
        <dbReference type="Pfam" id="PF00920"/>
    </source>
</evidence>
<comment type="cofactor">
    <cofactor evidence="1 15">
        <name>Mg(2+)</name>
        <dbReference type="ChEBI" id="CHEBI:18420"/>
    </cofactor>
</comment>
<dbReference type="InterPro" id="IPR050165">
    <property type="entry name" value="DHAD_IlvD/Edd"/>
</dbReference>
<dbReference type="PANTHER" id="PTHR21000">
    <property type="entry name" value="DIHYDROXY-ACID DEHYDRATASE DAD"/>
    <property type="match status" value="1"/>
</dbReference>
<keyword evidence="8 15" id="KW-0411">Iron-sulfur</keyword>
<gene>
    <name evidence="15" type="primary">ilvD</name>
    <name evidence="18" type="ORF">UNLARM2_0406</name>
</gene>
<evidence type="ECO:0000256" key="1">
    <source>
        <dbReference type="ARBA" id="ARBA00001946"/>
    </source>
</evidence>
<feature type="binding site" description="via carbamate group" evidence="15">
    <location>
        <position position="133"/>
    </location>
    <ligand>
        <name>Mg(2+)</name>
        <dbReference type="ChEBI" id="CHEBI:18420"/>
    </ligand>
</feature>
<feature type="active site" description="Proton acceptor" evidence="15">
    <location>
        <position position="480"/>
    </location>
</feature>
<evidence type="ECO:0000256" key="14">
    <source>
        <dbReference type="ARBA" id="ARBA00029490"/>
    </source>
</evidence>
<reference evidence="18 19" key="1">
    <citation type="journal article" date="2009" name="Genome Biol.">
        <title>Community-wide analysis of microbial genome sequence signatures.</title>
        <authorList>
            <person name="Dick G.J."/>
            <person name="Andersson A.F."/>
            <person name="Baker B.J."/>
            <person name="Simmons S.L."/>
            <person name="Thomas B.C."/>
            <person name="Yelton A.P."/>
            <person name="Banfield J.F."/>
        </authorList>
    </citation>
    <scope>NUCLEOTIDE SEQUENCE [LARGE SCALE GENOMIC DNA]</scope>
    <source>
        <strain evidence="18">ARMAN-2</strain>
    </source>
</reference>
<evidence type="ECO:0000256" key="5">
    <source>
        <dbReference type="ARBA" id="ARBA00022723"/>
    </source>
</evidence>
<keyword evidence="9 15" id="KW-0456">Lyase</keyword>
<comment type="cofactor">
    <cofactor evidence="15">
        <name>[2Fe-2S] cluster</name>
        <dbReference type="ChEBI" id="CHEBI:190135"/>
    </cofactor>
    <text evidence="15">Binds 1 [2Fe-2S] cluster per subunit. This cluster acts as a Lewis acid cofactor.</text>
</comment>
<dbReference type="UniPathway" id="UPA00049">
    <property type="reaction ID" value="UER00061"/>
</dbReference>
<reference evidence="18 19" key="2">
    <citation type="journal article" date="2010" name="Proc. Natl. Acad. Sci. U.S.A.">
        <title>Enigmatic, ultrasmall, uncultivated Archaea.</title>
        <authorList>
            <person name="Baker B.J."/>
            <person name="Comolli L.R."/>
            <person name="Dick G.J."/>
            <person name="Hauser L.J."/>
            <person name="Hyatt D."/>
            <person name="Dill B.D."/>
            <person name="Land M.L."/>
            <person name="Verberkmoes N.C."/>
            <person name="Hettich R.L."/>
            <person name="Banfield J.F."/>
        </authorList>
    </citation>
    <scope>NUCLEOTIDE SEQUENCE [LARGE SCALE GENOMIC DNA]</scope>
    <source>
        <strain evidence="18">ARMAN-2</strain>
    </source>
</reference>
<evidence type="ECO:0000256" key="9">
    <source>
        <dbReference type="ARBA" id="ARBA00023239"/>
    </source>
</evidence>
<evidence type="ECO:0000256" key="7">
    <source>
        <dbReference type="ARBA" id="ARBA00023004"/>
    </source>
</evidence>
<dbReference type="UniPathway" id="UPA00047">
    <property type="reaction ID" value="UER00057"/>
</dbReference>
<dbReference type="GO" id="GO:0009099">
    <property type="term" value="P:L-valine biosynthetic process"/>
    <property type="evidence" value="ECO:0007669"/>
    <property type="project" value="UniProtKB-UniRule"/>
</dbReference>
<evidence type="ECO:0000256" key="11">
    <source>
        <dbReference type="ARBA" id="ARBA00029304"/>
    </source>
</evidence>
<comment type="pathway">
    <text evidence="12 15">Amino-acid biosynthesis; L-valine biosynthesis; L-valine from pyruvate: step 3/4.</text>
</comment>
<sequence length="566" mass="59337">MEAAKRNVGSMKSNSDKVYFGPYKAPNRAYMKAMGITDKDLAKPVVGVAAAWSEAGPCNLHAMELGRRAKEGITYAEGTPRMFATPLVIDGVAMGSEGMKYSLPSREVIANTVELTVKAHGYDAFVGITGCDKTTPGMLMAAARTNLTSVILYGGSAMNGYLGGRTITMEDVFEAVGAFAGKRMTEEELKELEDNAIPTIGTCAGLFTANTMGTIAETLGMALPGSSAPPAVEGVKSDYAYASGVAVMKLLENGIKPRDIMTADSFENAIAILMAMGGSTNAVLHIMAIAAEAGIKITLDDFERIGAKVPEIANMRPGGPHTMEDLSRIGGVPAVVKKLLKAGIIDGSQLTVTGKTLAENMDSIKFVESKNDILADIAKPYHNRGGIRVLKGNLAVDGAVVKISAAGILKHEGPAKVFDSEESAFEGVMDGRVVKGDIVVIRYEGPKGGPGMREMLSVTAAIMGRELGSSVALVTDGRFSGATRGLMIGHVAPEAFEGGNIALVENGDIISIDCEKGTLELKLGDEELANRKSRWVKPPAKHKSGFLAQYAKLVGSAAAGAVMQLE</sequence>
<organism evidence="18 19">
    <name type="scientific">Candidatus Micrarchaeum acidiphilum ARMAN-2</name>
    <dbReference type="NCBI Taxonomy" id="425595"/>
    <lineage>
        <taxon>Archaea</taxon>
        <taxon>Candidatus Micrarchaeota</taxon>
        <taxon>Candidatus Micrarchaeia</taxon>
        <taxon>Candidatus Micrarchaeales</taxon>
        <taxon>Candidatus Micrarchaeaceae</taxon>
        <taxon>Candidatus Micrarchaeum</taxon>
    </lineage>
</organism>
<dbReference type="PANTHER" id="PTHR21000:SF5">
    <property type="entry name" value="DIHYDROXY-ACID DEHYDRATASE, MITOCHONDRIAL"/>
    <property type="match status" value="1"/>
</dbReference>
<dbReference type="EC" id="4.2.1.9" evidence="14 15"/>
<comment type="caution">
    <text evidence="15">Lacks conserved residue(s) required for the propagation of feature annotation.</text>
</comment>
<evidence type="ECO:0000256" key="10">
    <source>
        <dbReference type="ARBA" id="ARBA00023304"/>
    </source>
</evidence>
<dbReference type="HAMAP" id="MF_00012">
    <property type="entry name" value="IlvD"/>
    <property type="match status" value="1"/>
</dbReference>
<comment type="similarity">
    <text evidence="2 15">Belongs to the IlvD/Edd family.</text>
</comment>
<dbReference type="Proteomes" id="UP000332487">
    <property type="component" value="Unassembled WGS sequence"/>
</dbReference>
<dbReference type="InterPro" id="IPR037237">
    <property type="entry name" value="IlvD/EDD_N"/>
</dbReference>
<dbReference type="EMBL" id="GG697240">
    <property type="protein sequence ID" value="EET89962.1"/>
    <property type="molecule type" value="Genomic_DNA"/>
</dbReference>
<evidence type="ECO:0000256" key="12">
    <source>
        <dbReference type="ARBA" id="ARBA00029436"/>
    </source>
</evidence>
<dbReference type="GO" id="GO:0051537">
    <property type="term" value="F:2 iron, 2 sulfur cluster binding"/>
    <property type="evidence" value="ECO:0007669"/>
    <property type="project" value="UniProtKB-UniRule"/>
</dbReference>
<evidence type="ECO:0000256" key="15">
    <source>
        <dbReference type="HAMAP-Rule" id="MF_00012"/>
    </source>
</evidence>
<feature type="domain" description="Dihydroxy-acid/6-phosphogluconate dehydratase N-terminal" evidence="16">
    <location>
        <begin position="43"/>
        <end position="360"/>
    </location>
</feature>
<dbReference type="AlphaFoldDB" id="C7DH60"/>
<keyword evidence="19" id="KW-1185">Reference proteome</keyword>
<dbReference type="PROSITE" id="PS00886">
    <property type="entry name" value="ILVD_EDD_1"/>
    <property type="match status" value="1"/>
</dbReference>
<feature type="modified residue" description="N6-carboxylysine" evidence="15">
    <location>
        <position position="133"/>
    </location>
</feature>
<dbReference type="NCBIfam" id="NF002068">
    <property type="entry name" value="PRK00911.1"/>
    <property type="match status" value="1"/>
</dbReference>
<feature type="domain" description="Dihydroxy-acid/6-phosphogluconate dehydratase C-terminal" evidence="17">
    <location>
        <begin position="372"/>
        <end position="561"/>
    </location>
</feature>
<protein>
    <recommendedName>
        <fullName evidence="14 15">Dihydroxy-acid dehydratase</fullName>
        <shortName evidence="15">DAD</shortName>
        <ecNumber evidence="14 15">4.2.1.9</ecNumber>
    </recommendedName>
</protein>
<evidence type="ECO:0000256" key="3">
    <source>
        <dbReference type="ARBA" id="ARBA00022605"/>
    </source>
</evidence>
<dbReference type="InterPro" id="IPR020558">
    <property type="entry name" value="DiOHA_6PGluconate_deHydtase_CS"/>
</dbReference>
<evidence type="ECO:0000256" key="13">
    <source>
        <dbReference type="ARBA" id="ARBA00029437"/>
    </source>
</evidence>
<name>C7DH60_MICA2</name>
<dbReference type="InterPro" id="IPR056740">
    <property type="entry name" value="ILV_EDD_C"/>
</dbReference>
<dbReference type="Pfam" id="PF24877">
    <property type="entry name" value="ILV_EDD_C"/>
    <property type="match status" value="1"/>
</dbReference>
<comment type="subunit">
    <text evidence="15">Homodimer.</text>
</comment>
<dbReference type="GO" id="GO:0009097">
    <property type="term" value="P:isoleucine biosynthetic process"/>
    <property type="evidence" value="ECO:0007669"/>
    <property type="project" value="UniProtKB-UniRule"/>
</dbReference>
<keyword evidence="5 15" id="KW-0479">Metal-binding</keyword>
<dbReference type="Gene3D" id="3.50.30.80">
    <property type="entry name" value="IlvD/EDD C-terminal domain-like"/>
    <property type="match status" value="1"/>
</dbReference>
<evidence type="ECO:0000256" key="4">
    <source>
        <dbReference type="ARBA" id="ARBA00022714"/>
    </source>
</evidence>
<dbReference type="InterPro" id="IPR000581">
    <property type="entry name" value="ILV_EDD_N"/>
</dbReference>
<evidence type="ECO:0000259" key="17">
    <source>
        <dbReference type="Pfam" id="PF24877"/>
    </source>
</evidence>
<proteinExistence type="inferred from homology"/>
<keyword evidence="7 15" id="KW-0408">Iron</keyword>
<comment type="pathway">
    <text evidence="13 15">Amino-acid biosynthesis; L-isoleucine biosynthesis; L-isoleucine from 2-oxobutanoate: step 3/4.</text>
</comment>
<dbReference type="InterPro" id="IPR042096">
    <property type="entry name" value="Dihydro-acid_dehy_C"/>
</dbReference>
<dbReference type="NCBIfam" id="TIGR00110">
    <property type="entry name" value="ilvD"/>
    <property type="match status" value="1"/>
</dbReference>
<comment type="function">
    <text evidence="15">Functions in the biosynthesis of branched-chain amino acids. Catalyzes the dehydration of (2R,3R)-2,3-dihydroxy-3-methylpentanoate (2,3-dihydroxy-3-methylvalerate) into 2-oxo-3-methylpentanoate (2-oxo-3-methylvalerate) and of (2R)-2,3-dihydroxy-3-methylbutanoate (2,3-dihydroxyisovalerate) into 2-oxo-3-methylbutanoate (2-oxoisovalerate), the penultimate precursor to L-isoleucine and L-valine, respectively.</text>
</comment>
<keyword evidence="6 15" id="KW-0460">Magnesium</keyword>
<dbReference type="SUPFAM" id="SSF143975">
    <property type="entry name" value="IlvD/EDD N-terminal domain-like"/>
    <property type="match status" value="1"/>
</dbReference>
<evidence type="ECO:0000256" key="6">
    <source>
        <dbReference type="ARBA" id="ARBA00022842"/>
    </source>
</evidence>
<evidence type="ECO:0000313" key="18">
    <source>
        <dbReference type="EMBL" id="EET89962.1"/>
    </source>
</evidence>
<dbReference type="FunFam" id="3.50.30.80:FF:000001">
    <property type="entry name" value="Dihydroxy-acid dehydratase"/>
    <property type="match status" value="1"/>
</dbReference>
<evidence type="ECO:0000256" key="8">
    <source>
        <dbReference type="ARBA" id="ARBA00023014"/>
    </source>
</evidence>